<feature type="chain" id="PRO_5002003669" description="DUF4270 domain-containing protein" evidence="1">
    <location>
        <begin position="19"/>
        <end position="438"/>
    </location>
</feature>
<organism evidence="2 3">
    <name type="scientific">Flavobacterium subsaxonicum WB 4.1-42 = DSM 21790</name>
    <dbReference type="NCBI Taxonomy" id="1121898"/>
    <lineage>
        <taxon>Bacteria</taxon>
        <taxon>Pseudomonadati</taxon>
        <taxon>Bacteroidota</taxon>
        <taxon>Flavobacteriia</taxon>
        <taxon>Flavobacteriales</taxon>
        <taxon>Flavobacteriaceae</taxon>
        <taxon>Flavobacterium</taxon>
    </lineage>
</organism>
<dbReference type="AlphaFoldDB" id="A0A0A2MPG2"/>
<reference evidence="2 3" key="1">
    <citation type="submission" date="2013-09" db="EMBL/GenBank/DDBJ databases">
        <authorList>
            <person name="Zeng Z."/>
            <person name="Chen C."/>
        </authorList>
    </citation>
    <scope>NUCLEOTIDE SEQUENCE [LARGE SCALE GENOMIC DNA]</scope>
    <source>
        <strain evidence="2 3">WB 4.1-42</strain>
    </source>
</reference>
<dbReference type="EMBL" id="JRLY01000002">
    <property type="protein sequence ID" value="KGO94169.1"/>
    <property type="molecule type" value="Genomic_DNA"/>
</dbReference>
<keyword evidence="3" id="KW-1185">Reference proteome</keyword>
<evidence type="ECO:0000256" key="1">
    <source>
        <dbReference type="SAM" id="SignalP"/>
    </source>
</evidence>
<sequence length="438" mass="49524">MRILYSTLLFFATLLLLSCDNDTDAFESGQDFTQSNIKVVQIDTFGLNMSTFRYDSITTSGYDRIMVGRYADPYFGKVKATGFIDFLPETYYIDDAAVLDSVVLNMPYDGFYYNDTLQPKTIKIQELTKEIRFKNDQSYFYNTSDVAASSTIIGQKTFKPRISRDSLTVTLDYNFGQNLFSKIQNSIINDAEQFTDYFKGFKISADDAEDAAIMGFTASTSYVRMYYKIPGEESTAVQYVDMVYNSGTNPKHFSRVESDRAGTLLQSLTGQENEATTSSLNNYAFIQAGIGITTKFTFPSIREIATVNSGNGNGDIFKANLKIKIQNANYSKNLYTSDSLYMYVIDQNNDYVSRLTDSADNPIMAYVDKQDVENNEVYLVAPVEVFLTNAINNADYAKYGIILVPVNFNSTTERLILNGEKNTNYKSRLELTYVIYDK</sequence>
<dbReference type="RefSeq" id="WP_026990548.1">
    <property type="nucleotide sequence ID" value="NZ_AUGP01000017.1"/>
</dbReference>
<feature type="signal peptide" evidence="1">
    <location>
        <begin position="1"/>
        <end position="18"/>
    </location>
</feature>
<dbReference type="Pfam" id="PF14092">
    <property type="entry name" value="DUF4270"/>
    <property type="match status" value="1"/>
</dbReference>
<keyword evidence="1" id="KW-0732">Signal</keyword>
<comment type="caution">
    <text evidence="2">The sequence shown here is derived from an EMBL/GenBank/DDBJ whole genome shotgun (WGS) entry which is preliminary data.</text>
</comment>
<protein>
    <recommendedName>
        <fullName evidence="4">DUF4270 domain-containing protein</fullName>
    </recommendedName>
</protein>
<gene>
    <name evidence="2" type="ORF">Q766_04355</name>
</gene>
<dbReference type="OrthoDB" id="1092930at2"/>
<evidence type="ECO:0000313" key="2">
    <source>
        <dbReference type="EMBL" id="KGO94169.1"/>
    </source>
</evidence>
<evidence type="ECO:0000313" key="3">
    <source>
        <dbReference type="Proteomes" id="UP000030111"/>
    </source>
</evidence>
<evidence type="ECO:0008006" key="4">
    <source>
        <dbReference type="Google" id="ProtNLM"/>
    </source>
</evidence>
<dbReference type="Proteomes" id="UP000030111">
    <property type="component" value="Unassembled WGS sequence"/>
</dbReference>
<dbReference type="PROSITE" id="PS51257">
    <property type="entry name" value="PROKAR_LIPOPROTEIN"/>
    <property type="match status" value="1"/>
</dbReference>
<name>A0A0A2MPG2_9FLAO</name>
<proteinExistence type="predicted"/>
<dbReference type="InterPro" id="IPR025366">
    <property type="entry name" value="DUF4270"/>
</dbReference>
<dbReference type="STRING" id="1121898.GCA_000422725_01689"/>
<accession>A0A0A2MPG2</accession>
<dbReference type="eggNOG" id="ENOG502Z90P">
    <property type="taxonomic scope" value="Bacteria"/>
</dbReference>